<evidence type="ECO:0000256" key="6">
    <source>
        <dbReference type="ARBA" id="ARBA00035243"/>
    </source>
</evidence>
<dbReference type="InterPro" id="IPR009000">
    <property type="entry name" value="Transl_B-barrel_sf"/>
</dbReference>
<dbReference type="Proteomes" id="UP000501812">
    <property type="component" value="Chromosome"/>
</dbReference>
<dbReference type="FunFam" id="2.40.30.10:FF:000004">
    <property type="entry name" value="50S ribosomal protein L3"/>
    <property type="match status" value="1"/>
</dbReference>
<dbReference type="PANTHER" id="PTHR11229:SF16">
    <property type="entry name" value="LARGE RIBOSOMAL SUBUNIT PROTEIN UL3C"/>
    <property type="match status" value="1"/>
</dbReference>
<evidence type="ECO:0000313" key="10">
    <source>
        <dbReference type="EMBL" id="QJE96051.1"/>
    </source>
</evidence>
<comment type="similarity">
    <text evidence="1 7 8">Belongs to the universal ribosomal protein uL3 family.</text>
</comment>
<evidence type="ECO:0000256" key="9">
    <source>
        <dbReference type="RuleBase" id="RU003906"/>
    </source>
</evidence>
<dbReference type="GO" id="GO:0019843">
    <property type="term" value="F:rRNA binding"/>
    <property type="evidence" value="ECO:0007669"/>
    <property type="project" value="UniProtKB-UniRule"/>
</dbReference>
<gene>
    <name evidence="7 10" type="primary">rplC</name>
    <name evidence="10" type="ORF">HHL09_09725</name>
</gene>
<dbReference type="Gene3D" id="2.40.30.10">
    <property type="entry name" value="Translation factors"/>
    <property type="match status" value="1"/>
</dbReference>
<evidence type="ECO:0000256" key="5">
    <source>
        <dbReference type="ARBA" id="ARBA00023274"/>
    </source>
</evidence>
<evidence type="ECO:0000256" key="1">
    <source>
        <dbReference type="ARBA" id="ARBA00006540"/>
    </source>
</evidence>
<keyword evidence="11" id="KW-1185">Reference proteome</keyword>
<dbReference type="GO" id="GO:0022625">
    <property type="term" value="C:cytosolic large ribosomal subunit"/>
    <property type="evidence" value="ECO:0007669"/>
    <property type="project" value="TreeGrafter"/>
</dbReference>
<comment type="subunit">
    <text evidence="7 9">Part of the 50S ribosomal subunit. Forms a cluster with proteins L14 and L19.</text>
</comment>
<keyword evidence="4 7" id="KW-0689">Ribosomal protein</keyword>
<evidence type="ECO:0000256" key="8">
    <source>
        <dbReference type="RuleBase" id="RU003905"/>
    </source>
</evidence>
<dbReference type="AlphaFoldDB" id="A0A858RHK0"/>
<dbReference type="SUPFAM" id="SSF50447">
    <property type="entry name" value="Translation proteins"/>
    <property type="match status" value="1"/>
</dbReference>
<evidence type="ECO:0000256" key="4">
    <source>
        <dbReference type="ARBA" id="ARBA00022980"/>
    </source>
</evidence>
<dbReference type="Pfam" id="PF00297">
    <property type="entry name" value="Ribosomal_L3"/>
    <property type="match status" value="1"/>
</dbReference>
<evidence type="ECO:0000256" key="2">
    <source>
        <dbReference type="ARBA" id="ARBA00022730"/>
    </source>
</evidence>
<reference evidence="10 11" key="1">
    <citation type="submission" date="2020-04" db="EMBL/GenBank/DDBJ databases">
        <title>Luteolibacter sp. G-1-1-1 isolated from soil.</title>
        <authorList>
            <person name="Dahal R.H."/>
        </authorList>
    </citation>
    <scope>NUCLEOTIDE SEQUENCE [LARGE SCALE GENOMIC DNA]</scope>
    <source>
        <strain evidence="10 11">G-1-1-1</strain>
    </source>
</reference>
<keyword evidence="3 7" id="KW-0694">RNA-binding</keyword>
<dbReference type="EMBL" id="CP051774">
    <property type="protein sequence ID" value="QJE96051.1"/>
    <property type="molecule type" value="Genomic_DNA"/>
</dbReference>
<evidence type="ECO:0000313" key="11">
    <source>
        <dbReference type="Proteomes" id="UP000501812"/>
    </source>
</evidence>
<dbReference type="KEGG" id="luo:HHL09_09725"/>
<dbReference type="InterPro" id="IPR019926">
    <property type="entry name" value="Ribosomal_uL3_CS"/>
</dbReference>
<keyword evidence="5 7" id="KW-0687">Ribonucleoprotein</keyword>
<dbReference type="PANTHER" id="PTHR11229">
    <property type="entry name" value="50S RIBOSOMAL PROTEIN L3"/>
    <property type="match status" value="1"/>
</dbReference>
<dbReference type="RefSeq" id="WP_169454409.1">
    <property type="nucleotide sequence ID" value="NZ_CP051774.1"/>
</dbReference>
<dbReference type="InterPro" id="IPR019927">
    <property type="entry name" value="Ribosomal_uL3_bac/org-type"/>
</dbReference>
<evidence type="ECO:0000256" key="3">
    <source>
        <dbReference type="ARBA" id="ARBA00022884"/>
    </source>
</evidence>
<dbReference type="Gene3D" id="3.30.160.810">
    <property type="match status" value="1"/>
</dbReference>
<dbReference type="FunFam" id="3.30.160.810:FF:000001">
    <property type="entry name" value="50S ribosomal protein L3"/>
    <property type="match status" value="1"/>
</dbReference>
<name>A0A858RHK0_9BACT</name>
<organism evidence="10 11">
    <name type="scientific">Luteolibacter luteus</name>
    <dbReference type="NCBI Taxonomy" id="2728835"/>
    <lineage>
        <taxon>Bacteria</taxon>
        <taxon>Pseudomonadati</taxon>
        <taxon>Verrucomicrobiota</taxon>
        <taxon>Verrucomicrobiia</taxon>
        <taxon>Verrucomicrobiales</taxon>
        <taxon>Verrucomicrobiaceae</taxon>
        <taxon>Luteolibacter</taxon>
    </lineage>
</organism>
<keyword evidence="2 7" id="KW-0699">rRNA-binding</keyword>
<proteinExistence type="inferred from homology"/>
<dbReference type="GO" id="GO:0006412">
    <property type="term" value="P:translation"/>
    <property type="evidence" value="ECO:0007669"/>
    <property type="project" value="UniProtKB-UniRule"/>
</dbReference>
<dbReference type="NCBIfam" id="TIGR03625">
    <property type="entry name" value="L3_bact"/>
    <property type="match status" value="1"/>
</dbReference>
<protein>
    <recommendedName>
        <fullName evidence="6 7">Large ribosomal subunit protein uL3</fullName>
    </recommendedName>
</protein>
<comment type="function">
    <text evidence="7 9">One of the primary rRNA binding proteins, it binds directly near the 3'-end of the 23S rRNA, where it nucleates assembly of the 50S subunit.</text>
</comment>
<dbReference type="PROSITE" id="PS00474">
    <property type="entry name" value="RIBOSOMAL_L3"/>
    <property type="match status" value="1"/>
</dbReference>
<dbReference type="HAMAP" id="MF_01325_B">
    <property type="entry name" value="Ribosomal_uL3_B"/>
    <property type="match status" value="1"/>
</dbReference>
<accession>A0A858RHK0</accession>
<dbReference type="InterPro" id="IPR000597">
    <property type="entry name" value="Ribosomal_uL3"/>
</dbReference>
<evidence type="ECO:0000256" key="7">
    <source>
        <dbReference type="HAMAP-Rule" id="MF_01325"/>
    </source>
</evidence>
<sequence>MSLGLLGKKLGMTRLFDEKSQAMIPVTVIEVSGNTCLQVKTVEKDGYSAVQVGYDDKKESRTDKPSLGHFKKYGSTPKYKVQEFRFPADQAAPETHTGLDTFTAGQWVDVIGTSKGRGFQGAVKRHGFGGLKMTHGSMMHRRTGAIGCRSTPGRVWKNQKMPGHMGDVPRTTQNLKVVAVRPEDGVILISGAVPGAKGSYVTVRPAKKKKTAAA</sequence>
<dbReference type="GO" id="GO:0003735">
    <property type="term" value="F:structural constituent of ribosome"/>
    <property type="evidence" value="ECO:0007669"/>
    <property type="project" value="UniProtKB-UniRule"/>
</dbReference>